<dbReference type="EMBL" id="FXYZ01000010">
    <property type="protein sequence ID" value="SMX89329.1"/>
    <property type="molecule type" value="Genomic_DNA"/>
</dbReference>
<dbReference type="Proteomes" id="UP000234327">
    <property type="component" value="Unassembled WGS sequence"/>
</dbReference>
<name>A0A2H1IEB1_BREAU</name>
<organism evidence="1 3">
    <name type="scientific">Brevibacterium aurantiacum</name>
    <dbReference type="NCBI Taxonomy" id="273384"/>
    <lineage>
        <taxon>Bacteria</taxon>
        <taxon>Bacillati</taxon>
        <taxon>Actinomycetota</taxon>
        <taxon>Actinomycetes</taxon>
        <taxon>Micrococcales</taxon>
        <taxon>Brevibacteriaceae</taxon>
        <taxon>Brevibacterium</taxon>
    </lineage>
</organism>
<reference evidence="3 4" key="1">
    <citation type="submission" date="2017-03" db="EMBL/GenBank/DDBJ databases">
        <authorList>
            <person name="Afonso C.L."/>
            <person name="Miller P.J."/>
            <person name="Scott M.A."/>
            <person name="Spackman E."/>
            <person name="Goraichik I."/>
            <person name="Dimitrov K.M."/>
            <person name="Suarez D.L."/>
            <person name="Swayne D.E."/>
        </authorList>
    </citation>
    <scope>NUCLEOTIDE SEQUENCE [LARGE SCALE GENOMIC DNA]</scope>
    <source>
        <strain evidence="2">6</strain>
        <strain evidence="4">6(3)</strain>
        <strain evidence="1">8</strain>
        <strain evidence="3">8(6)</strain>
    </source>
</reference>
<evidence type="ECO:0000313" key="1">
    <source>
        <dbReference type="EMBL" id="SMX73559.1"/>
    </source>
</evidence>
<dbReference type="RefSeq" id="WP_165770792.1">
    <property type="nucleotide sequence ID" value="NZ_FXYZ01000010.1"/>
</dbReference>
<proteinExistence type="predicted"/>
<protein>
    <submittedName>
        <fullName evidence="1">Uncharacterized protein</fullName>
    </submittedName>
</protein>
<gene>
    <name evidence="2" type="ORF">BAURA63_02496</name>
    <name evidence="1" type="ORF">BAURA86_00553</name>
</gene>
<evidence type="ECO:0000313" key="4">
    <source>
        <dbReference type="Proteomes" id="UP000234327"/>
    </source>
</evidence>
<accession>A0A2H1IEB1</accession>
<dbReference type="Proteomes" id="UP000234300">
    <property type="component" value="Unassembled WGS sequence"/>
</dbReference>
<dbReference type="EMBL" id="FXZI01000001">
    <property type="protein sequence ID" value="SMX73559.1"/>
    <property type="molecule type" value="Genomic_DNA"/>
</dbReference>
<sequence length="49" mass="5147">MQTGEPVTWTDTGLLEFGTGLRQATTNSDEGEVRVQFPGQVDCSGGSEG</sequence>
<evidence type="ECO:0000313" key="3">
    <source>
        <dbReference type="Proteomes" id="UP000234300"/>
    </source>
</evidence>
<dbReference type="AlphaFoldDB" id="A0A2H1IEB1"/>
<evidence type="ECO:0000313" key="2">
    <source>
        <dbReference type="EMBL" id="SMX89329.1"/>
    </source>
</evidence>